<dbReference type="GO" id="GO:0008841">
    <property type="term" value="F:dihydrofolate synthase activity"/>
    <property type="evidence" value="ECO:0007669"/>
    <property type="project" value="TreeGrafter"/>
</dbReference>
<comment type="caution">
    <text evidence="7">The sequence shown here is derived from an EMBL/GenBank/DDBJ whole genome shotgun (WGS) entry which is preliminary data.</text>
</comment>
<proteinExistence type="inferred from homology"/>
<dbReference type="AlphaFoldDB" id="A0A9P7B9Q0"/>
<dbReference type="SUPFAM" id="SSF53623">
    <property type="entry name" value="MurD-like peptide ligases, catalytic domain"/>
    <property type="match status" value="1"/>
</dbReference>
<dbReference type="PANTHER" id="PTHR11136:SF0">
    <property type="entry name" value="DIHYDROFOLATE SYNTHETASE-RELATED"/>
    <property type="match status" value="1"/>
</dbReference>
<keyword evidence="3" id="KW-0479">Metal-binding</keyword>
<dbReference type="InterPro" id="IPR001645">
    <property type="entry name" value="Folylpolyglutamate_synth"/>
</dbReference>
<dbReference type="NCBIfam" id="TIGR01499">
    <property type="entry name" value="folC"/>
    <property type="match status" value="1"/>
</dbReference>
<dbReference type="InterPro" id="IPR036615">
    <property type="entry name" value="Mur_ligase_C_dom_sf"/>
</dbReference>
<evidence type="ECO:0000256" key="4">
    <source>
        <dbReference type="ARBA" id="ARBA00022741"/>
    </source>
</evidence>
<dbReference type="PANTHER" id="PTHR11136">
    <property type="entry name" value="FOLYLPOLYGLUTAMATE SYNTHASE-RELATED"/>
    <property type="match status" value="1"/>
</dbReference>
<dbReference type="PROSITE" id="PS01011">
    <property type="entry name" value="FOLYLPOLYGLU_SYNT_1"/>
    <property type="match status" value="1"/>
</dbReference>
<keyword evidence="4" id="KW-0547">Nucleotide-binding</keyword>
<name>A0A9P7B9Q0_MAUEX</name>
<protein>
    <submittedName>
        <fullName evidence="7">Folylpolyglutamate synthase</fullName>
    </submittedName>
</protein>
<dbReference type="EMBL" id="PUHR01000067">
    <property type="protein sequence ID" value="KAG0668428.1"/>
    <property type="molecule type" value="Genomic_DNA"/>
</dbReference>
<dbReference type="InterPro" id="IPR018109">
    <property type="entry name" value="Folylpolyglutamate_synth_CS"/>
</dbReference>
<evidence type="ECO:0000256" key="5">
    <source>
        <dbReference type="ARBA" id="ARBA00022840"/>
    </source>
</evidence>
<evidence type="ECO:0000256" key="3">
    <source>
        <dbReference type="ARBA" id="ARBA00022723"/>
    </source>
</evidence>
<keyword evidence="5" id="KW-0067">ATP-binding</keyword>
<dbReference type="PROSITE" id="PS01012">
    <property type="entry name" value="FOLYLPOLYGLU_SYNT_2"/>
    <property type="match status" value="1"/>
</dbReference>
<keyword evidence="2" id="KW-0436">Ligase</keyword>
<accession>A0A9P7B9Q0</accession>
<dbReference type="Proteomes" id="UP000750334">
    <property type="component" value="Unassembled WGS sequence"/>
</dbReference>
<dbReference type="GO" id="GO:0004326">
    <property type="term" value="F:tetrahydrofolylpolyglutamate synthase activity"/>
    <property type="evidence" value="ECO:0007669"/>
    <property type="project" value="InterPro"/>
</dbReference>
<dbReference type="GO" id="GO:0005524">
    <property type="term" value="F:ATP binding"/>
    <property type="evidence" value="ECO:0007669"/>
    <property type="project" value="UniProtKB-KW"/>
</dbReference>
<dbReference type="InterPro" id="IPR036565">
    <property type="entry name" value="Mur-like_cat_sf"/>
</dbReference>
<dbReference type="OrthoDB" id="5212574at2759"/>
<dbReference type="SUPFAM" id="SSF53244">
    <property type="entry name" value="MurD-like peptide ligases, peptide-binding domain"/>
    <property type="match status" value="1"/>
</dbReference>
<dbReference type="GO" id="GO:0005739">
    <property type="term" value="C:mitochondrion"/>
    <property type="evidence" value="ECO:0007669"/>
    <property type="project" value="TreeGrafter"/>
</dbReference>
<dbReference type="Gene3D" id="3.90.190.20">
    <property type="entry name" value="Mur ligase, C-terminal domain"/>
    <property type="match status" value="1"/>
</dbReference>
<evidence type="ECO:0000313" key="8">
    <source>
        <dbReference type="Proteomes" id="UP000750334"/>
    </source>
</evidence>
<evidence type="ECO:0000256" key="6">
    <source>
        <dbReference type="ARBA" id="ARBA00022842"/>
    </source>
</evidence>
<evidence type="ECO:0000256" key="1">
    <source>
        <dbReference type="ARBA" id="ARBA00008276"/>
    </source>
</evidence>
<dbReference type="Gene3D" id="3.40.1190.10">
    <property type="entry name" value="Mur-like, catalytic domain"/>
    <property type="match status" value="1"/>
</dbReference>
<evidence type="ECO:0000313" key="7">
    <source>
        <dbReference type="EMBL" id="KAG0668428.1"/>
    </source>
</evidence>
<sequence length="826" mass="93746">MSGIRLGLSRITKLLAFAGSPHEKLKVLHVAGTNGKGSVCSYLTTLLQDPSDSAVKIGKFTSPHLVDVRDSIMVNNTPISSQTFNNIKTKLTDLNKKHLLNCSEFELLTCIAFLYFHQVNCSWCVLEVGLGGRIDATNVIPGANKYACGITKIGLDHQGFLGNTMAEIAIEKVGIATPGAKYLVIDGTNDRSVLDVARKQCESIKCDLKITDDIVNHRIVKTKSWGDLKFDKLPLNGDYQIFNFRVALAMLDHLKQMNQISLTSQEIYQRLANTIWPGRLQNLDLYYAKDHKISVLLDGAHNGCAAIELMKYIRKTYGEQPLTFVIAVTCGKDLEPLFRPLIRPVDNVVTTKFSAVDGMPWIKANDPSDLATMIKEKYTTKATVQPDLLKVFPEYGNLKQLLRLNKAIQPRTAQHFREPTKRNNLKAGILPIGKQSIVGYLGLGLVVFGLWWQYYPHNPYPPSVSKYLRKASWEEIKTKDYKKSIDYYLDALKECESLGYASVDEKLTGIEIKIAEMYEQLDMKNEETEIYLKLLSRFYNKIKECSDLPIKRQLMKRDLSVLVKLIERSDVSSIVKRNLLQLHINLTQQQIETDTPEVSSMINDKERAILTNPTTAEYKSLMTKLKKYSGSFEQFREEFIRTRDLYSEICLSTNDIDTAIYSKMITIGWMVVSGMDYEKILMSQANLASLLYMKAESVEQHIYKLQKNSVMNDTPSIEKIMKLQKRYENILNNSEKYYESVLDKSKDNKIRFPPDGEQDGILLQARLLSMHGLAVIKLHKGDAKEAKKILIDTKRLAEQYGFDDIQNACENELQTIQRINLSNGAS</sequence>
<keyword evidence="6" id="KW-0460">Magnesium</keyword>
<dbReference type="GO" id="GO:0046872">
    <property type="term" value="F:metal ion binding"/>
    <property type="evidence" value="ECO:0007669"/>
    <property type="project" value="UniProtKB-KW"/>
</dbReference>
<reference evidence="7 8" key="1">
    <citation type="submission" date="2020-11" db="EMBL/GenBank/DDBJ databases">
        <title>Kefir isolates.</title>
        <authorList>
            <person name="Marcisauskas S."/>
            <person name="Kim Y."/>
            <person name="Blasche S."/>
        </authorList>
    </citation>
    <scope>NUCLEOTIDE SEQUENCE [LARGE SCALE GENOMIC DNA]</scope>
    <source>
        <strain evidence="7 8">OG2</strain>
    </source>
</reference>
<organism evidence="7 8">
    <name type="scientific">Maudiozyma exigua</name>
    <name type="common">Yeast</name>
    <name type="synonym">Kazachstania exigua</name>
    <dbReference type="NCBI Taxonomy" id="34358"/>
    <lineage>
        <taxon>Eukaryota</taxon>
        <taxon>Fungi</taxon>
        <taxon>Dikarya</taxon>
        <taxon>Ascomycota</taxon>
        <taxon>Saccharomycotina</taxon>
        <taxon>Saccharomycetes</taxon>
        <taxon>Saccharomycetales</taxon>
        <taxon>Saccharomycetaceae</taxon>
        <taxon>Maudiozyma</taxon>
    </lineage>
</organism>
<dbReference type="GO" id="GO:0005829">
    <property type="term" value="C:cytosol"/>
    <property type="evidence" value="ECO:0007669"/>
    <property type="project" value="TreeGrafter"/>
</dbReference>
<evidence type="ECO:0000256" key="2">
    <source>
        <dbReference type="ARBA" id="ARBA00022598"/>
    </source>
</evidence>
<keyword evidence="8" id="KW-1185">Reference proteome</keyword>
<comment type="similarity">
    <text evidence="1">Belongs to the folylpolyglutamate synthase family.</text>
</comment>
<gene>
    <name evidence="7" type="primary">FOL3</name>
    <name evidence="7" type="ORF">C6P45_004653</name>
</gene>